<evidence type="ECO:0000256" key="7">
    <source>
        <dbReference type="ARBA" id="ARBA00023136"/>
    </source>
</evidence>
<dbReference type="InterPro" id="IPR035906">
    <property type="entry name" value="MetI-like_sf"/>
</dbReference>
<keyword evidence="6 8" id="KW-1133">Transmembrane helix</keyword>
<dbReference type="Gene3D" id="1.10.3720.10">
    <property type="entry name" value="MetI-like"/>
    <property type="match status" value="1"/>
</dbReference>
<feature type="transmembrane region" description="Helical" evidence="8">
    <location>
        <begin position="186"/>
        <end position="210"/>
    </location>
</feature>
<evidence type="ECO:0000256" key="2">
    <source>
        <dbReference type="ARBA" id="ARBA00022448"/>
    </source>
</evidence>
<protein>
    <submittedName>
        <fullName evidence="10">Polar amino acid transport system permease protein</fullName>
    </submittedName>
</protein>
<dbReference type="CDD" id="cd06261">
    <property type="entry name" value="TM_PBP2"/>
    <property type="match status" value="1"/>
</dbReference>
<sequence length="219" mass="23338">MMQLLADWASYLPSMLDGLRISLVLALISIVVGYALGIVLAFGVSVRATVVRVACLVIVEIGRGAPALVILYLVYFGLPKVGITFDSFTAACIGLSWNAAAYSSEIIRAGVQSVPRGQLEAADALGLTRGWTLARVVAPQGLRSAIPGLMGLAIQMFQGTSLAYGIAVPELMKQAYQLGSQNFQYLQVFVLAGLVYAVVSVPATWITVFFEKRLGAHRA</sequence>
<gene>
    <name evidence="10" type="ORF">QE412_001089</name>
</gene>
<evidence type="ECO:0000259" key="9">
    <source>
        <dbReference type="PROSITE" id="PS50928"/>
    </source>
</evidence>
<dbReference type="InterPro" id="IPR010065">
    <property type="entry name" value="AA_ABC_transptr_permease_3TM"/>
</dbReference>
<keyword evidence="5" id="KW-0029">Amino-acid transport</keyword>
<comment type="caution">
    <text evidence="10">The sequence shown here is derived from an EMBL/GenBank/DDBJ whole genome shotgun (WGS) entry which is preliminary data.</text>
</comment>
<dbReference type="SUPFAM" id="SSF161098">
    <property type="entry name" value="MetI-like"/>
    <property type="match status" value="1"/>
</dbReference>
<feature type="domain" description="ABC transmembrane type-1" evidence="9">
    <location>
        <begin position="19"/>
        <end position="207"/>
    </location>
</feature>
<keyword evidence="11" id="KW-1185">Reference proteome</keyword>
<dbReference type="NCBIfam" id="TIGR01726">
    <property type="entry name" value="HEQRo_perm_3TM"/>
    <property type="match status" value="1"/>
</dbReference>
<proteinExistence type="inferred from homology"/>
<keyword evidence="4 8" id="KW-0812">Transmembrane</keyword>
<reference evidence="10 11" key="1">
    <citation type="submission" date="2023-07" db="EMBL/GenBank/DDBJ databases">
        <title>Functional and genomic diversity of the sorghum phyllosphere microbiome.</title>
        <authorList>
            <person name="Shade A."/>
        </authorList>
    </citation>
    <scope>NUCLEOTIDE SEQUENCE [LARGE SCALE GENOMIC DNA]</scope>
    <source>
        <strain evidence="10 11">SORGH_AS_1207</strain>
    </source>
</reference>
<dbReference type="InterPro" id="IPR000515">
    <property type="entry name" value="MetI-like"/>
</dbReference>
<keyword evidence="7 8" id="KW-0472">Membrane</keyword>
<accession>A0ABU0TS63</accession>
<dbReference type="PANTHER" id="PTHR30614">
    <property type="entry name" value="MEMBRANE COMPONENT OF AMINO ACID ABC TRANSPORTER"/>
    <property type="match status" value="1"/>
</dbReference>
<comment type="similarity">
    <text evidence="8">Belongs to the binding-protein-dependent transport system permease family.</text>
</comment>
<dbReference type="PANTHER" id="PTHR30614:SF0">
    <property type="entry name" value="L-CYSTINE TRANSPORT SYSTEM PERMEASE PROTEIN TCYL"/>
    <property type="match status" value="1"/>
</dbReference>
<dbReference type="Pfam" id="PF00528">
    <property type="entry name" value="BPD_transp_1"/>
    <property type="match status" value="1"/>
</dbReference>
<evidence type="ECO:0000256" key="5">
    <source>
        <dbReference type="ARBA" id="ARBA00022970"/>
    </source>
</evidence>
<keyword evidence="2 8" id="KW-0813">Transport</keyword>
<dbReference type="EMBL" id="JAUTBF010000001">
    <property type="protein sequence ID" value="MDQ1122516.1"/>
    <property type="molecule type" value="Genomic_DNA"/>
</dbReference>
<evidence type="ECO:0000256" key="1">
    <source>
        <dbReference type="ARBA" id="ARBA00004651"/>
    </source>
</evidence>
<feature type="transmembrane region" description="Helical" evidence="8">
    <location>
        <begin position="145"/>
        <end position="166"/>
    </location>
</feature>
<evidence type="ECO:0000256" key="3">
    <source>
        <dbReference type="ARBA" id="ARBA00022475"/>
    </source>
</evidence>
<evidence type="ECO:0000256" key="4">
    <source>
        <dbReference type="ARBA" id="ARBA00022692"/>
    </source>
</evidence>
<evidence type="ECO:0000313" key="10">
    <source>
        <dbReference type="EMBL" id="MDQ1122516.1"/>
    </source>
</evidence>
<organism evidence="10 11">
    <name type="scientific">Microbacterium trichothecenolyticum</name>
    <name type="common">Aureobacterium trichothecenolyticum</name>
    <dbReference type="NCBI Taxonomy" id="69370"/>
    <lineage>
        <taxon>Bacteria</taxon>
        <taxon>Bacillati</taxon>
        <taxon>Actinomycetota</taxon>
        <taxon>Actinomycetes</taxon>
        <taxon>Micrococcales</taxon>
        <taxon>Microbacteriaceae</taxon>
        <taxon>Microbacterium</taxon>
    </lineage>
</organism>
<evidence type="ECO:0000256" key="6">
    <source>
        <dbReference type="ARBA" id="ARBA00022989"/>
    </source>
</evidence>
<dbReference type="Proteomes" id="UP001226691">
    <property type="component" value="Unassembled WGS sequence"/>
</dbReference>
<feature type="transmembrane region" description="Helical" evidence="8">
    <location>
        <begin position="50"/>
        <end position="75"/>
    </location>
</feature>
<evidence type="ECO:0000313" key="11">
    <source>
        <dbReference type="Proteomes" id="UP001226691"/>
    </source>
</evidence>
<feature type="transmembrane region" description="Helical" evidence="8">
    <location>
        <begin position="21"/>
        <end position="44"/>
    </location>
</feature>
<dbReference type="PROSITE" id="PS50928">
    <property type="entry name" value="ABC_TM1"/>
    <property type="match status" value="1"/>
</dbReference>
<comment type="subcellular location">
    <subcellularLocation>
        <location evidence="1 8">Cell membrane</location>
        <topology evidence="1 8">Multi-pass membrane protein</topology>
    </subcellularLocation>
</comment>
<dbReference type="RefSeq" id="WP_307481023.1">
    <property type="nucleotide sequence ID" value="NZ_JAUTBF010000001.1"/>
</dbReference>
<keyword evidence="3" id="KW-1003">Cell membrane</keyword>
<dbReference type="InterPro" id="IPR043429">
    <property type="entry name" value="ArtM/GltK/GlnP/TcyL/YhdX-like"/>
</dbReference>
<evidence type="ECO:0000256" key="8">
    <source>
        <dbReference type="RuleBase" id="RU363032"/>
    </source>
</evidence>
<name>A0ABU0TS63_MICTR</name>